<dbReference type="RefSeq" id="WP_406698873.1">
    <property type="nucleotide sequence ID" value="NZ_CP155447.1"/>
</dbReference>
<sequence>MHCSDNDPAHCFLKDSKLRQTGLSRRLPPNENLWLGREAKLLEQHDYDLEHDGIRKRIRVFFISYHPPHNIDDAGMNRVVKIGIGQELDEAPGNGGSVLAIEEHCQGDCYYKLRSGEGASAKYFHVLVVK</sequence>
<protein>
    <submittedName>
        <fullName evidence="1">Uncharacterized protein</fullName>
    </submittedName>
</protein>
<proteinExistence type="predicted"/>
<organism evidence="1">
    <name type="scientific">Singulisphaera sp. Ch08</name>
    <dbReference type="NCBI Taxonomy" id="3120278"/>
    <lineage>
        <taxon>Bacteria</taxon>
        <taxon>Pseudomonadati</taxon>
        <taxon>Planctomycetota</taxon>
        <taxon>Planctomycetia</taxon>
        <taxon>Isosphaerales</taxon>
        <taxon>Isosphaeraceae</taxon>
        <taxon>Singulisphaera</taxon>
    </lineage>
</organism>
<accession>A0AAU7CKI2</accession>
<dbReference type="EMBL" id="CP155447">
    <property type="protein sequence ID" value="XBH06022.1"/>
    <property type="molecule type" value="Genomic_DNA"/>
</dbReference>
<dbReference type="AlphaFoldDB" id="A0AAU7CKI2"/>
<reference evidence="1" key="1">
    <citation type="submission" date="2024-05" db="EMBL/GenBank/DDBJ databases">
        <title>Planctomycetes of the genus Singulisphaera possess chitinolytic capabilities.</title>
        <authorList>
            <person name="Ivanova A."/>
        </authorList>
    </citation>
    <scope>NUCLEOTIDE SEQUENCE</scope>
    <source>
        <strain evidence="1">Ch08T</strain>
    </source>
</reference>
<gene>
    <name evidence="1" type="ORF">V5E97_08305</name>
</gene>
<name>A0AAU7CKI2_9BACT</name>
<evidence type="ECO:0000313" key="1">
    <source>
        <dbReference type="EMBL" id="XBH06022.1"/>
    </source>
</evidence>